<keyword evidence="3" id="KW-0324">Glycolysis</keyword>
<comment type="caution">
    <text evidence="4">The sequence shown here is derived from an EMBL/GenBank/DDBJ whole genome shotgun (WGS) entry which is preliminary data.</text>
</comment>
<dbReference type="InterPro" id="IPR000652">
    <property type="entry name" value="Triosephosphate_isomerase"/>
</dbReference>
<comment type="pathway">
    <text evidence="3">Carbohydrate degradation; glycolysis; D-glyceraldehyde 3-phosphate from glycerone phosphate: step 1/1.</text>
</comment>
<comment type="pathway">
    <text evidence="3">Carbohydrate biosynthesis; gluconeogenesis.</text>
</comment>
<comment type="subunit">
    <text evidence="3">Homodimer.</text>
</comment>
<keyword evidence="3" id="KW-0312">Gluconeogenesis</keyword>
<dbReference type="EC" id="5.3.1.1" evidence="3"/>
<dbReference type="AlphaFoldDB" id="A0A1F5MK72"/>
<dbReference type="GO" id="GO:0006096">
    <property type="term" value="P:glycolytic process"/>
    <property type="evidence" value="ECO:0007669"/>
    <property type="project" value="UniProtKB-UniPathway"/>
</dbReference>
<proteinExistence type="inferred from homology"/>
<dbReference type="PANTHER" id="PTHR21139:SF42">
    <property type="entry name" value="TRIOSEPHOSPHATE ISOMERASE"/>
    <property type="match status" value="1"/>
</dbReference>
<evidence type="ECO:0000313" key="4">
    <source>
        <dbReference type="EMBL" id="OGE65690.1"/>
    </source>
</evidence>
<keyword evidence="3" id="KW-0963">Cytoplasm</keyword>
<organism evidence="4 5">
    <name type="scientific">Candidatus Daviesbacteria bacterium RIFCSPLOWO2_01_FULL_40_24</name>
    <dbReference type="NCBI Taxonomy" id="1797787"/>
    <lineage>
        <taxon>Bacteria</taxon>
        <taxon>Candidatus Daviesiibacteriota</taxon>
    </lineage>
</organism>
<evidence type="ECO:0000313" key="5">
    <source>
        <dbReference type="Proteomes" id="UP000178017"/>
    </source>
</evidence>
<accession>A0A1F5MK72</accession>
<keyword evidence="2 3" id="KW-0413">Isomerase</keyword>
<dbReference type="GO" id="GO:0005829">
    <property type="term" value="C:cytosol"/>
    <property type="evidence" value="ECO:0007669"/>
    <property type="project" value="TreeGrafter"/>
</dbReference>
<dbReference type="Gene3D" id="3.20.20.70">
    <property type="entry name" value="Aldolase class I"/>
    <property type="match status" value="2"/>
</dbReference>
<dbReference type="SUPFAM" id="SSF51351">
    <property type="entry name" value="Triosephosphate isomerase (TIM)"/>
    <property type="match status" value="1"/>
</dbReference>
<dbReference type="GO" id="GO:0006094">
    <property type="term" value="P:gluconeogenesis"/>
    <property type="evidence" value="ECO:0007669"/>
    <property type="project" value="UniProtKB-UniPathway"/>
</dbReference>
<comment type="catalytic activity">
    <reaction evidence="3">
        <text>D-glyceraldehyde 3-phosphate = dihydroxyacetone phosphate</text>
        <dbReference type="Rhea" id="RHEA:18585"/>
        <dbReference type="ChEBI" id="CHEBI:57642"/>
        <dbReference type="ChEBI" id="CHEBI:59776"/>
        <dbReference type="EC" id="5.3.1.1"/>
    </reaction>
</comment>
<dbReference type="GO" id="GO:0004807">
    <property type="term" value="F:triose-phosphate isomerase activity"/>
    <property type="evidence" value="ECO:0007669"/>
    <property type="project" value="UniProtKB-EC"/>
</dbReference>
<name>A0A1F5MK72_9BACT</name>
<sequence length="229" mass="24844">MVGLENKNIWIIANWKSNKTIKEALEWIELVGPRLPKNNNLKVVVCPPFTDVEEVKKAVMVGNYPLIVGVQDLSPFEVGPYTGEESAAILKDFVDFAIIGHSERRHNFFETDEMVKEKVEMARKNSITPLVCIEGVDVPIPEGVDLVAYEPIFAIGTGEADTPQSAGKIATLIKQKTGQDTQVLYGGSVTAENASSFLESKILDGLLVGKASLDPGEFVQIVEAVSGGD</sequence>
<dbReference type="PANTHER" id="PTHR21139">
    <property type="entry name" value="TRIOSEPHOSPHATE ISOMERASE"/>
    <property type="match status" value="1"/>
</dbReference>
<reference evidence="4 5" key="1">
    <citation type="journal article" date="2016" name="Nat. Commun.">
        <title>Thousands of microbial genomes shed light on interconnected biogeochemical processes in an aquifer system.</title>
        <authorList>
            <person name="Anantharaman K."/>
            <person name="Brown C.T."/>
            <person name="Hug L.A."/>
            <person name="Sharon I."/>
            <person name="Castelle C.J."/>
            <person name="Probst A.J."/>
            <person name="Thomas B.C."/>
            <person name="Singh A."/>
            <person name="Wilkins M.J."/>
            <person name="Karaoz U."/>
            <person name="Brodie E.L."/>
            <person name="Williams K.H."/>
            <person name="Hubbard S.S."/>
            <person name="Banfield J.F."/>
        </authorList>
    </citation>
    <scope>NUCLEOTIDE SEQUENCE [LARGE SCALE GENOMIC DNA]</scope>
</reference>
<evidence type="ECO:0000256" key="1">
    <source>
        <dbReference type="ARBA" id="ARBA00007422"/>
    </source>
</evidence>
<dbReference type="GO" id="GO:0019563">
    <property type="term" value="P:glycerol catabolic process"/>
    <property type="evidence" value="ECO:0007669"/>
    <property type="project" value="TreeGrafter"/>
</dbReference>
<dbReference type="UniPathway" id="UPA00109">
    <property type="reaction ID" value="UER00189"/>
</dbReference>
<dbReference type="EMBL" id="MFDO01000011">
    <property type="protein sequence ID" value="OGE65690.1"/>
    <property type="molecule type" value="Genomic_DNA"/>
</dbReference>
<gene>
    <name evidence="4" type="ORF">A3B49_03950</name>
</gene>
<dbReference type="CDD" id="cd00311">
    <property type="entry name" value="TIM"/>
    <property type="match status" value="1"/>
</dbReference>
<dbReference type="GO" id="GO:0046166">
    <property type="term" value="P:glyceraldehyde-3-phosphate biosynthetic process"/>
    <property type="evidence" value="ECO:0007669"/>
    <property type="project" value="TreeGrafter"/>
</dbReference>
<dbReference type="PROSITE" id="PS51440">
    <property type="entry name" value="TIM_2"/>
    <property type="match status" value="1"/>
</dbReference>
<comment type="subcellular location">
    <subcellularLocation>
        <location evidence="3">Cytoplasm</location>
    </subcellularLocation>
</comment>
<dbReference type="InterPro" id="IPR035990">
    <property type="entry name" value="TIM_sf"/>
</dbReference>
<protein>
    <recommendedName>
        <fullName evidence="3">Triosephosphate isomerase</fullName>
        <ecNumber evidence="3">5.3.1.1</ecNumber>
    </recommendedName>
</protein>
<dbReference type="UniPathway" id="UPA00138"/>
<dbReference type="InterPro" id="IPR013785">
    <property type="entry name" value="Aldolase_TIM"/>
</dbReference>
<dbReference type="Pfam" id="PF00121">
    <property type="entry name" value="TIM"/>
    <property type="match status" value="2"/>
</dbReference>
<dbReference type="Proteomes" id="UP000178017">
    <property type="component" value="Unassembled WGS sequence"/>
</dbReference>
<evidence type="ECO:0000256" key="3">
    <source>
        <dbReference type="RuleBase" id="RU363013"/>
    </source>
</evidence>
<comment type="similarity">
    <text evidence="1 3">Belongs to the triosephosphate isomerase family.</text>
</comment>
<evidence type="ECO:0000256" key="2">
    <source>
        <dbReference type="ARBA" id="ARBA00023235"/>
    </source>
</evidence>